<protein>
    <submittedName>
        <fullName evidence="1">Uncharacterized protein</fullName>
    </submittedName>
</protein>
<evidence type="ECO:0000313" key="2">
    <source>
        <dbReference type="Proteomes" id="UP000651010"/>
    </source>
</evidence>
<sequence>MSTSSHRVIATRRLAYAFKDDPTRRLFTVCIHEPFLVEQGSVDFNVSGWTSGCVISFEGLQEKEMTVHGADAIQALELAVQDVEHYLRRLSKKKYDFYFDDGEPYFED</sequence>
<accession>A0ABR9GBR3</accession>
<organism evidence="1 2">
    <name type="scientific">Dyella acidiphila</name>
    <dbReference type="NCBI Taxonomy" id="2775866"/>
    <lineage>
        <taxon>Bacteria</taxon>
        <taxon>Pseudomonadati</taxon>
        <taxon>Pseudomonadota</taxon>
        <taxon>Gammaproteobacteria</taxon>
        <taxon>Lysobacterales</taxon>
        <taxon>Rhodanobacteraceae</taxon>
        <taxon>Dyella</taxon>
    </lineage>
</organism>
<dbReference type="EMBL" id="JACZZA010000008">
    <property type="protein sequence ID" value="MBE1161503.1"/>
    <property type="molecule type" value="Genomic_DNA"/>
</dbReference>
<dbReference type="RefSeq" id="WP_192556349.1">
    <property type="nucleotide sequence ID" value="NZ_JACZZA010000008.1"/>
</dbReference>
<gene>
    <name evidence="1" type="ORF">IGX34_14055</name>
</gene>
<evidence type="ECO:0000313" key="1">
    <source>
        <dbReference type="EMBL" id="MBE1161503.1"/>
    </source>
</evidence>
<reference evidence="1 2" key="1">
    <citation type="submission" date="2020-09" db="EMBL/GenBank/DDBJ databases">
        <title>Dyella sp. 7MK23 isolated from forest soil.</title>
        <authorList>
            <person name="Fu J."/>
        </authorList>
    </citation>
    <scope>NUCLEOTIDE SEQUENCE [LARGE SCALE GENOMIC DNA]</scope>
    <source>
        <strain evidence="1 2">7MK23</strain>
    </source>
</reference>
<proteinExistence type="predicted"/>
<comment type="caution">
    <text evidence="1">The sequence shown here is derived from an EMBL/GenBank/DDBJ whole genome shotgun (WGS) entry which is preliminary data.</text>
</comment>
<keyword evidence="2" id="KW-1185">Reference proteome</keyword>
<dbReference type="Proteomes" id="UP000651010">
    <property type="component" value="Unassembled WGS sequence"/>
</dbReference>
<name>A0ABR9GBR3_9GAMM</name>